<evidence type="ECO:0000259" key="2">
    <source>
        <dbReference type="Pfam" id="PF08450"/>
    </source>
</evidence>
<keyword evidence="4" id="KW-1185">Reference proteome</keyword>
<feature type="non-terminal residue" evidence="3">
    <location>
        <position position="51"/>
    </location>
</feature>
<sequence length="51" mass="5648">KRIQTVKLPVDKTTSCCFGGKDYTEMYVTSATDGMDEAMRARQPQSGGIFK</sequence>
<dbReference type="AlphaFoldDB" id="A0AAV7NUH2"/>
<comment type="caution">
    <text evidence="3">The sequence shown here is derived from an EMBL/GenBank/DDBJ whole genome shotgun (WGS) entry which is preliminary data.</text>
</comment>
<dbReference type="Pfam" id="PF08450">
    <property type="entry name" value="SGL"/>
    <property type="match status" value="1"/>
</dbReference>
<dbReference type="PANTHER" id="PTHR10907:SF47">
    <property type="entry name" value="REGUCALCIN"/>
    <property type="match status" value="1"/>
</dbReference>
<dbReference type="GO" id="GO:0019853">
    <property type="term" value="P:L-ascorbic acid biosynthetic process"/>
    <property type="evidence" value="ECO:0007669"/>
    <property type="project" value="TreeGrafter"/>
</dbReference>
<dbReference type="PANTHER" id="PTHR10907">
    <property type="entry name" value="REGUCALCIN"/>
    <property type="match status" value="1"/>
</dbReference>
<reference evidence="3" key="1">
    <citation type="journal article" date="2022" name="bioRxiv">
        <title>Sequencing and chromosome-scale assembly of the giantPleurodeles waltlgenome.</title>
        <authorList>
            <person name="Brown T."/>
            <person name="Elewa A."/>
            <person name="Iarovenko S."/>
            <person name="Subramanian E."/>
            <person name="Araus A.J."/>
            <person name="Petzold A."/>
            <person name="Susuki M."/>
            <person name="Suzuki K.-i.T."/>
            <person name="Hayashi T."/>
            <person name="Toyoda A."/>
            <person name="Oliveira C."/>
            <person name="Osipova E."/>
            <person name="Leigh N.D."/>
            <person name="Simon A."/>
            <person name="Yun M.H."/>
        </authorList>
    </citation>
    <scope>NUCLEOTIDE SEQUENCE</scope>
    <source>
        <strain evidence="3">20211129_DDA</strain>
        <tissue evidence="3">Liver</tissue>
    </source>
</reference>
<proteinExistence type="inferred from homology"/>
<dbReference type="InterPro" id="IPR011042">
    <property type="entry name" value="6-blade_b-propeller_TolB-like"/>
</dbReference>
<dbReference type="InterPro" id="IPR013658">
    <property type="entry name" value="SGL"/>
</dbReference>
<evidence type="ECO:0000313" key="4">
    <source>
        <dbReference type="Proteomes" id="UP001066276"/>
    </source>
</evidence>
<evidence type="ECO:0000256" key="1">
    <source>
        <dbReference type="ARBA" id="ARBA00008853"/>
    </source>
</evidence>
<dbReference type="GO" id="GO:0005509">
    <property type="term" value="F:calcium ion binding"/>
    <property type="evidence" value="ECO:0007669"/>
    <property type="project" value="TreeGrafter"/>
</dbReference>
<dbReference type="SUPFAM" id="SSF63829">
    <property type="entry name" value="Calcium-dependent phosphotriesterase"/>
    <property type="match status" value="1"/>
</dbReference>
<dbReference type="GO" id="GO:0004341">
    <property type="term" value="F:gluconolactonase activity"/>
    <property type="evidence" value="ECO:0007669"/>
    <property type="project" value="TreeGrafter"/>
</dbReference>
<name>A0AAV7NUH2_PLEWA</name>
<organism evidence="3 4">
    <name type="scientific">Pleurodeles waltl</name>
    <name type="common">Iberian ribbed newt</name>
    <dbReference type="NCBI Taxonomy" id="8319"/>
    <lineage>
        <taxon>Eukaryota</taxon>
        <taxon>Metazoa</taxon>
        <taxon>Chordata</taxon>
        <taxon>Craniata</taxon>
        <taxon>Vertebrata</taxon>
        <taxon>Euteleostomi</taxon>
        <taxon>Amphibia</taxon>
        <taxon>Batrachia</taxon>
        <taxon>Caudata</taxon>
        <taxon>Salamandroidea</taxon>
        <taxon>Salamandridae</taxon>
        <taxon>Pleurodelinae</taxon>
        <taxon>Pleurodeles</taxon>
    </lineage>
</organism>
<accession>A0AAV7NUH2</accession>
<dbReference type="EMBL" id="JANPWB010000012">
    <property type="protein sequence ID" value="KAJ1118600.1"/>
    <property type="molecule type" value="Genomic_DNA"/>
</dbReference>
<dbReference type="Proteomes" id="UP001066276">
    <property type="component" value="Chromosome 8"/>
</dbReference>
<feature type="non-terminal residue" evidence="3">
    <location>
        <position position="1"/>
    </location>
</feature>
<protein>
    <recommendedName>
        <fullName evidence="2">SMP-30/Gluconolactonase/LRE-like region domain-containing protein</fullName>
    </recommendedName>
</protein>
<comment type="similarity">
    <text evidence="1">Belongs to the SMP-30/CGR1 family.</text>
</comment>
<dbReference type="Gene3D" id="2.120.10.30">
    <property type="entry name" value="TolB, C-terminal domain"/>
    <property type="match status" value="1"/>
</dbReference>
<feature type="domain" description="SMP-30/Gluconolactonase/LRE-like region" evidence="2">
    <location>
        <begin position="2"/>
        <end position="32"/>
    </location>
</feature>
<evidence type="ECO:0000313" key="3">
    <source>
        <dbReference type="EMBL" id="KAJ1118600.1"/>
    </source>
</evidence>
<gene>
    <name evidence="3" type="ORF">NDU88_006790</name>
</gene>